<reference evidence="1 2" key="1">
    <citation type="submission" date="2023-01" db="EMBL/GenBank/DDBJ databases">
        <title>Thalassococcus onchidii sp. nov., isolated from a marine invertebrate from the South China Sea.</title>
        <authorList>
            <person name="Xu S."/>
            <person name="Liu Z."/>
            <person name="Xu Y."/>
        </authorList>
    </citation>
    <scope>NUCLEOTIDE SEQUENCE [LARGE SCALE GENOMIC DNA]</scope>
    <source>
        <strain evidence="1 2">KCTC 32084</strain>
    </source>
</reference>
<gene>
    <name evidence="1" type="ORF">PFY00_16505</name>
</gene>
<organism evidence="1 2">
    <name type="scientific">Thalassococcus lentus</name>
    <dbReference type="NCBI Taxonomy" id="1210524"/>
    <lineage>
        <taxon>Bacteria</taxon>
        <taxon>Pseudomonadati</taxon>
        <taxon>Pseudomonadota</taxon>
        <taxon>Alphaproteobacteria</taxon>
        <taxon>Rhodobacterales</taxon>
        <taxon>Roseobacteraceae</taxon>
        <taxon>Thalassococcus</taxon>
    </lineage>
</organism>
<name>A0ABT4XWK6_9RHOB</name>
<proteinExistence type="predicted"/>
<evidence type="ECO:0000313" key="1">
    <source>
        <dbReference type="EMBL" id="MDA7426339.1"/>
    </source>
</evidence>
<dbReference type="EMBL" id="JAQIOY010000008">
    <property type="protein sequence ID" value="MDA7426339.1"/>
    <property type="molecule type" value="Genomic_DNA"/>
</dbReference>
<dbReference type="Proteomes" id="UP001210720">
    <property type="component" value="Unassembled WGS sequence"/>
</dbReference>
<protein>
    <submittedName>
        <fullName evidence="1">Uncharacterized protein</fullName>
    </submittedName>
</protein>
<keyword evidence="2" id="KW-1185">Reference proteome</keyword>
<comment type="caution">
    <text evidence="1">The sequence shown here is derived from an EMBL/GenBank/DDBJ whole genome shotgun (WGS) entry which is preliminary data.</text>
</comment>
<evidence type="ECO:0000313" key="2">
    <source>
        <dbReference type="Proteomes" id="UP001210720"/>
    </source>
</evidence>
<dbReference type="RefSeq" id="WP_271433692.1">
    <property type="nucleotide sequence ID" value="NZ_JAQIOY010000008.1"/>
</dbReference>
<accession>A0ABT4XWK6</accession>
<sequence>MQLRSDKFEFLSIPVGKSWPVASTAGIPDFALLAHRDMLKRQSPENG</sequence>